<protein>
    <submittedName>
        <fullName evidence="2">Uncharacterized protein</fullName>
    </submittedName>
</protein>
<keyword evidence="1" id="KW-0812">Transmembrane</keyword>
<evidence type="ECO:0000256" key="1">
    <source>
        <dbReference type="SAM" id="Phobius"/>
    </source>
</evidence>
<feature type="transmembrane region" description="Helical" evidence="1">
    <location>
        <begin position="7"/>
        <end position="28"/>
    </location>
</feature>
<evidence type="ECO:0000313" key="2">
    <source>
        <dbReference type="EMBL" id="DAE16885.1"/>
    </source>
</evidence>
<dbReference type="EMBL" id="BK015632">
    <property type="protein sequence ID" value="DAE16885.1"/>
    <property type="molecule type" value="Genomic_DNA"/>
</dbReference>
<keyword evidence="1" id="KW-1133">Transmembrane helix</keyword>
<organism evidence="2">
    <name type="scientific">Siphoviridae sp. ctpnN3</name>
    <dbReference type="NCBI Taxonomy" id="2825677"/>
    <lineage>
        <taxon>Viruses</taxon>
        <taxon>Duplodnaviria</taxon>
        <taxon>Heunggongvirae</taxon>
        <taxon>Uroviricota</taxon>
        <taxon>Caudoviricetes</taxon>
    </lineage>
</organism>
<keyword evidence="1" id="KW-0472">Membrane</keyword>
<reference evidence="2" key="1">
    <citation type="journal article" date="2021" name="Proc. Natl. Acad. Sci. U.S.A.">
        <title>A Catalog of Tens of Thousands of Viruses from Human Metagenomes Reveals Hidden Associations with Chronic Diseases.</title>
        <authorList>
            <person name="Tisza M.J."/>
            <person name="Buck C.B."/>
        </authorList>
    </citation>
    <scope>NUCLEOTIDE SEQUENCE</scope>
    <source>
        <strain evidence="2">CtpnN3</strain>
    </source>
</reference>
<name>A0A8S5QDN3_9CAUD</name>
<accession>A0A8S5QDN3</accession>
<proteinExistence type="predicted"/>
<sequence>MKKIHITCLVIITIAAICSSIFLGMLVLNRNDVVVDYEYKAEPIDRINDTSLKPGDDNYLKRNSLPKHLFQDGWEPIFYFTSETIGGKTEYNCVCRRPKSTR</sequence>